<dbReference type="InterPro" id="IPR003599">
    <property type="entry name" value="Ig_sub"/>
</dbReference>
<feature type="transmembrane region" description="Helical" evidence="9">
    <location>
        <begin position="610"/>
        <end position="632"/>
    </location>
</feature>
<gene>
    <name evidence="13" type="ORF">P5673_009752</name>
</gene>
<evidence type="ECO:0000256" key="6">
    <source>
        <dbReference type="ARBA" id="ARBA00023136"/>
    </source>
</evidence>
<dbReference type="SMART" id="SM00303">
    <property type="entry name" value="GPS"/>
    <property type="match status" value="1"/>
</dbReference>
<dbReference type="InterPro" id="IPR000203">
    <property type="entry name" value="GPS"/>
</dbReference>
<keyword evidence="3" id="KW-1003">Cell membrane</keyword>
<comment type="similarity">
    <text evidence="2">Belongs to the G-protein coupled receptor 2 family. Adhesion G-protein coupled receptor (ADGR) subfamily.</text>
</comment>
<dbReference type="SUPFAM" id="SSF48726">
    <property type="entry name" value="Immunoglobulin"/>
    <property type="match status" value="1"/>
</dbReference>
<dbReference type="InterPro" id="IPR017981">
    <property type="entry name" value="GPCR_2-like_7TM"/>
</dbReference>
<dbReference type="Pfam" id="PF00047">
    <property type="entry name" value="ig"/>
    <property type="match status" value="1"/>
</dbReference>
<feature type="compositionally biased region" description="Low complexity" evidence="8">
    <location>
        <begin position="188"/>
        <end position="260"/>
    </location>
</feature>
<dbReference type="InterPro" id="IPR000832">
    <property type="entry name" value="GPCR_2_secretin-like"/>
</dbReference>
<keyword evidence="13" id="KW-0675">Receptor</keyword>
<comment type="subcellular location">
    <subcellularLocation>
        <location evidence="1">Cell membrane</location>
        <topology evidence="1">Multi-pass membrane protein</topology>
    </subcellularLocation>
</comment>
<evidence type="ECO:0000313" key="13">
    <source>
        <dbReference type="EMBL" id="KAK2566272.1"/>
    </source>
</evidence>
<dbReference type="PANTHER" id="PTHR12011">
    <property type="entry name" value="ADHESION G-PROTEIN COUPLED RECEPTOR"/>
    <property type="match status" value="1"/>
</dbReference>
<proteinExistence type="inferred from homology"/>
<evidence type="ECO:0000259" key="10">
    <source>
        <dbReference type="PROSITE" id="PS50221"/>
    </source>
</evidence>
<dbReference type="InterPro" id="IPR013783">
    <property type="entry name" value="Ig-like_fold"/>
</dbReference>
<evidence type="ECO:0000256" key="9">
    <source>
        <dbReference type="SAM" id="Phobius"/>
    </source>
</evidence>
<dbReference type="Pfam" id="PF00002">
    <property type="entry name" value="7tm_2"/>
    <property type="match status" value="1"/>
</dbReference>
<feature type="transmembrane region" description="Helical" evidence="9">
    <location>
        <begin position="503"/>
        <end position="528"/>
    </location>
</feature>
<feature type="transmembrane region" description="Helical" evidence="9">
    <location>
        <begin position="719"/>
        <end position="741"/>
    </location>
</feature>
<dbReference type="InterPro" id="IPR046338">
    <property type="entry name" value="GAIN_dom_sf"/>
</dbReference>
<name>A0AAD9QRN9_ACRCE</name>
<evidence type="ECO:0000256" key="4">
    <source>
        <dbReference type="ARBA" id="ARBA00022692"/>
    </source>
</evidence>
<dbReference type="Pfam" id="PF01825">
    <property type="entry name" value="GPS"/>
    <property type="match status" value="1"/>
</dbReference>
<feature type="transmembrane region" description="Helical" evidence="9">
    <location>
        <begin position="689"/>
        <end position="713"/>
    </location>
</feature>
<evidence type="ECO:0000256" key="1">
    <source>
        <dbReference type="ARBA" id="ARBA00004651"/>
    </source>
</evidence>
<feature type="non-terminal residue" evidence="13">
    <location>
        <position position="820"/>
    </location>
</feature>
<comment type="caution">
    <text evidence="13">The sequence shown here is derived from an EMBL/GenBank/DDBJ whole genome shotgun (WGS) entry which is preliminary data.</text>
</comment>
<organism evidence="13 14">
    <name type="scientific">Acropora cervicornis</name>
    <name type="common">Staghorn coral</name>
    <dbReference type="NCBI Taxonomy" id="6130"/>
    <lineage>
        <taxon>Eukaryota</taxon>
        <taxon>Metazoa</taxon>
        <taxon>Cnidaria</taxon>
        <taxon>Anthozoa</taxon>
        <taxon>Hexacorallia</taxon>
        <taxon>Scleractinia</taxon>
        <taxon>Astrocoeniina</taxon>
        <taxon>Acroporidae</taxon>
        <taxon>Acropora</taxon>
    </lineage>
</organism>
<dbReference type="SUPFAM" id="SSF81321">
    <property type="entry name" value="Family A G protein-coupled receptor-like"/>
    <property type="match status" value="1"/>
</dbReference>
<feature type="transmembrane region" description="Helical" evidence="9">
    <location>
        <begin position="540"/>
        <end position="561"/>
    </location>
</feature>
<feature type="transmembrane region" description="Helical" evidence="9">
    <location>
        <begin position="644"/>
        <end position="668"/>
    </location>
</feature>
<dbReference type="PROSITE" id="PS50221">
    <property type="entry name" value="GAIN_B"/>
    <property type="match status" value="1"/>
</dbReference>
<dbReference type="PROSITE" id="PS50835">
    <property type="entry name" value="IG_LIKE"/>
    <property type="match status" value="1"/>
</dbReference>
<protein>
    <submittedName>
        <fullName evidence="13">Adhesion G protein-coupled receptor L2</fullName>
    </submittedName>
</protein>
<dbReference type="InterPro" id="IPR007110">
    <property type="entry name" value="Ig-like_dom"/>
</dbReference>
<reference evidence="13" key="2">
    <citation type="journal article" date="2023" name="Science">
        <title>Genomic signatures of disease resistance in endangered staghorn corals.</title>
        <authorList>
            <person name="Vollmer S.V."/>
            <person name="Selwyn J.D."/>
            <person name="Despard B.A."/>
            <person name="Roesel C.L."/>
        </authorList>
    </citation>
    <scope>NUCLEOTIDE SEQUENCE</scope>
    <source>
        <strain evidence="13">K2</strain>
    </source>
</reference>
<evidence type="ECO:0000256" key="2">
    <source>
        <dbReference type="ARBA" id="ARBA00007343"/>
    </source>
</evidence>
<dbReference type="InterPro" id="IPR003598">
    <property type="entry name" value="Ig_sub2"/>
</dbReference>
<dbReference type="InterPro" id="IPR057244">
    <property type="entry name" value="GAIN_B"/>
</dbReference>
<dbReference type="GO" id="GO:0004930">
    <property type="term" value="F:G protein-coupled receptor activity"/>
    <property type="evidence" value="ECO:0007669"/>
    <property type="project" value="InterPro"/>
</dbReference>
<dbReference type="Gene3D" id="2.60.220.50">
    <property type="match status" value="1"/>
</dbReference>
<dbReference type="Proteomes" id="UP001249851">
    <property type="component" value="Unassembled WGS sequence"/>
</dbReference>
<keyword evidence="7" id="KW-1015">Disulfide bond</keyword>
<keyword evidence="4 9" id="KW-0812">Transmembrane</keyword>
<dbReference type="Gene3D" id="1.25.40.610">
    <property type="match status" value="1"/>
</dbReference>
<keyword evidence="5 9" id="KW-1133">Transmembrane helix</keyword>
<sequence>RLSCETPKRPTTYPGLIRTHLCDAYIAIFITEKQHLFKFRKRKNSSKQYLTWSLLFDTFNMLYLAILTLALTFCCPGYGNIRLFNQRTLNTNNGDTLKLQCTNRDIKFIRNLRRLTWQKDGTRIQDADPRLNVISRNYLLIRQVREQDAGVYNCTVEAATFLSINITDLRVIGKDPVVPISTLPPVRVPSTAPPSTSAVPSTAVTVATTNSQQPSSPQRSSSLPSSQQPSSQQPSSQQPSSLQPSSLQPSSREPSSQQPSSRDDVSSLITELVNFTTPTPRSQKGLTSDEISSSLDVLAQLVNLNSKRNNSAINSTRDRENIVQTASNLLEAENLNTWLGLLEVRNNVTDELLKVMDDFASQLKDVLESSKNISSLVILTKNVGLRTDRLETRQKLYVDFSEYGTAISIPSQAFSSDSTSHSSIIVYKTLNNILELRKSSTSSNIGQCVFWEIGVTERAWLTRGCSRVERESNSRLTTCECNHLTIFAVLMTNKPVEAHHQSLLHYLSILGCACSLFFLLLTLIVIVICWKRIKGPRISLMLHLCLAIAASCTLILVTGFVRWEGLGCLVNAALLHFFLLCVFSWMLCHGGIFYYLIIRAELLDKLKPKLKWSYVFGWVAASLGVTGTENYAADNCWLSLENGLIYWAFVAPTGTVVFVNSILFVFLLQRISRVSKFRDRMTRTQHVRAWLRRSSVLLPVLGITWSFGFLTFISSTTVFHYLFTVFNTLQGFIIFVNFCVIDTEMRKALIRELCKWQYSPSLNWSKAGSWSKEQGNKVGLRKAYVVRQNSGFNEMNEIQEIHVGALFQQPKHQAWMNNYL</sequence>
<dbReference type="InterPro" id="IPR032471">
    <property type="entry name" value="AGRL2-4_GAIN_subdom_A"/>
</dbReference>
<dbReference type="InterPro" id="IPR013151">
    <property type="entry name" value="Immunoglobulin_dom"/>
</dbReference>
<evidence type="ECO:0000256" key="8">
    <source>
        <dbReference type="SAM" id="MobiDB-lite"/>
    </source>
</evidence>
<feature type="domain" description="GAIN-B" evidence="10">
    <location>
        <begin position="362"/>
        <end position="497"/>
    </location>
</feature>
<dbReference type="EMBL" id="JARQWQ010000017">
    <property type="protein sequence ID" value="KAK2566272.1"/>
    <property type="molecule type" value="Genomic_DNA"/>
</dbReference>
<feature type="domain" description="G-protein coupled receptors family 2 profile 2" evidence="11">
    <location>
        <begin position="504"/>
        <end position="742"/>
    </location>
</feature>
<dbReference type="Pfam" id="PF16489">
    <property type="entry name" value="GAIN"/>
    <property type="match status" value="1"/>
</dbReference>
<dbReference type="Gene3D" id="2.60.40.10">
    <property type="entry name" value="Immunoglobulins"/>
    <property type="match status" value="1"/>
</dbReference>
<evidence type="ECO:0000256" key="3">
    <source>
        <dbReference type="ARBA" id="ARBA00022475"/>
    </source>
</evidence>
<feature type="region of interest" description="Disordered" evidence="8">
    <location>
        <begin position="180"/>
        <end position="265"/>
    </location>
</feature>
<evidence type="ECO:0000259" key="12">
    <source>
        <dbReference type="PROSITE" id="PS50835"/>
    </source>
</evidence>
<dbReference type="GO" id="GO:0005886">
    <property type="term" value="C:plasma membrane"/>
    <property type="evidence" value="ECO:0007669"/>
    <property type="project" value="UniProtKB-SubCell"/>
</dbReference>
<dbReference type="Gene3D" id="1.20.1070.10">
    <property type="entry name" value="Rhodopsin 7-helix transmembrane proteins"/>
    <property type="match status" value="1"/>
</dbReference>
<dbReference type="PANTHER" id="PTHR12011:SF347">
    <property type="entry name" value="FI21270P1-RELATED"/>
    <property type="match status" value="1"/>
</dbReference>
<feature type="transmembrane region" description="Helical" evidence="9">
    <location>
        <begin position="573"/>
        <end position="598"/>
    </location>
</feature>
<dbReference type="PRINTS" id="PR00249">
    <property type="entry name" value="GPCRSECRETIN"/>
</dbReference>
<accession>A0AAD9QRN9</accession>
<keyword evidence="6 9" id="KW-0472">Membrane</keyword>
<feature type="transmembrane region" description="Helical" evidence="9">
    <location>
        <begin position="49"/>
        <end position="73"/>
    </location>
</feature>
<dbReference type="GO" id="GO:0007166">
    <property type="term" value="P:cell surface receptor signaling pathway"/>
    <property type="evidence" value="ECO:0007669"/>
    <property type="project" value="InterPro"/>
</dbReference>
<dbReference type="AlphaFoldDB" id="A0AAD9QRN9"/>
<reference evidence="13" key="1">
    <citation type="journal article" date="2023" name="G3 (Bethesda)">
        <title>Whole genome assembly and annotation of the endangered Caribbean coral Acropora cervicornis.</title>
        <authorList>
            <person name="Selwyn J.D."/>
            <person name="Vollmer S.V."/>
        </authorList>
    </citation>
    <scope>NUCLEOTIDE SEQUENCE</scope>
    <source>
        <strain evidence="13">K2</strain>
    </source>
</reference>
<evidence type="ECO:0000256" key="5">
    <source>
        <dbReference type="ARBA" id="ARBA00022989"/>
    </source>
</evidence>
<dbReference type="CDD" id="cd15040">
    <property type="entry name" value="7tmB2_Adhesion"/>
    <property type="match status" value="1"/>
</dbReference>
<dbReference type="SMART" id="SM00409">
    <property type="entry name" value="IG"/>
    <property type="match status" value="1"/>
</dbReference>
<evidence type="ECO:0000259" key="11">
    <source>
        <dbReference type="PROSITE" id="PS50261"/>
    </source>
</evidence>
<dbReference type="InterPro" id="IPR036179">
    <property type="entry name" value="Ig-like_dom_sf"/>
</dbReference>
<keyword evidence="14" id="KW-1185">Reference proteome</keyword>
<evidence type="ECO:0000313" key="14">
    <source>
        <dbReference type="Proteomes" id="UP001249851"/>
    </source>
</evidence>
<evidence type="ECO:0000256" key="7">
    <source>
        <dbReference type="ARBA" id="ARBA00023157"/>
    </source>
</evidence>
<feature type="domain" description="Ig-like" evidence="12">
    <location>
        <begin position="76"/>
        <end position="167"/>
    </location>
</feature>
<dbReference type="SMART" id="SM00408">
    <property type="entry name" value="IGc2"/>
    <property type="match status" value="1"/>
</dbReference>
<dbReference type="PROSITE" id="PS50261">
    <property type="entry name" value="G_PROTEIN_RECEP_F2_4"/>
    <property type="match status" value="1"/>
</dbReference>